<dbReference type="EMBL" id="BEZZ01002705">
    <property type="protein sequence ID" value="GCC17414.1"/>
    <property type="molecule type" value="Genomic_DNA"/>
</dbReference>
<proteinExistence type="predicted"/>
<dbReference type="Proteomes" id="UP000287033">
    <property type="component" value="Unassembled WGS sequence"/>
</dbReference>
<dbReference type="AlphaFoldDB" id="A0A401RH04"/>
<sequence>MGVQWRTRGWRCSGSPRRPAALQREDLSHWFGAAVALLCGGGAATGGPVGLKFAGVWSCSGTPLRLAALRRKTSIVALALQLRSRVAGGAAAGGPVGLAAAAAGGAAVALLGREARRGVATGLLCGAAAGGRVGGAVRSCCHVTVGGERGLVLSG</sequence>
<gene>
    <name evidence="1" type="ORF">chiPu_0020562</name>
</gene>
<evidence type="ECO:0000313" key="2">
    <source>
        <dbReference type="Proteomes" id="UP000287033"/>
    </source>
</evidence>
<reference evidence="1 2" key="1">
    <citation type="journal article" date="2018" name="Nat. Ecol. Evol.">
        <title>Shark genomes provide insights into elasmobranch evolution and the origin of vertebrates.</title>
        <authorList>
            <person name="Hara Y"/>
            <person name="Yamaguchi K"/>
            <person name="Onimaru K"/>
            <person name="Kadota M"/>
            <person name="Koyanagi M"/>
            <person name="Keeley SD"/>
            <person name="Tatsumi K"/>
            <person name="Tanaka K"/>
            <person name="Motone F"/>
            <person name="Kageyama Y"/>
            <person name="Nozu R"/>
            <person name="Adachi N"/>
            <person name="Nishimura O"/>
            <person name="Nakagawa R"/>
            <person name="Tanegashima C"/>
            <person name="Kiyatake I"/>
            <person name="Matsumoto R"/>
            <person name="Murakumo K"/>
            <person name="Nishida K"/>
            <person name="Terakita A"/>
            <person name="Kuratani S"/>
            <person name="Sato K"/>
            <person name="Hyodo S Kuraku.S."/>
        </authorList>
    </citation>
    <scope>NUCLEOTIDE SEQUENCE [LARGE SCALE GENOMIC DNA]</scope>
</reference>
<name>A0A401RH04_CHIPU</name>
<organism evidence="1 2">
    <name type="scientific">Chiloscyllium punctatum</name>
    <name type="common">Brownbanded bambooshark</name>
    <name type="synonym">Hemiscyllium punctatum</name>
    <dbReference type="NCBI Taxonomy" id="137246"/>
    <lineage>
        <taxon>Eukaryota</taxon>
        <taxon>Metazoa</taxon>
        <taxon>Chordata</taxon>
        <taxon>Craniata</taxon>
        <taxon>Vertebrata</taxon>
        <taxon>Chondrichthyes</taxon>
        <taxon>Elasmobranchii</taxon>
        <taxon>Galeomorphii</taxon>
        <taxon>Galeoidea</taxon>
        <taxon>Orectolobiformes</taxon>
        <taxon>Hemiscylliidae</taxon>
        <taxon>Chiloscyllium</taxon>
    </lineage>
</organism>
<comment type="caution">
    <text evidence="1">The sequence shown here is derived from an EMBL/GenBank/DDBJ whole genome shotgun (WGS) entry which is preliminary data.</text>
</comment>
<evidence type="ECO:0000313" key="1">
    <source>
        <dbReference type="EMBL" id="GCC17414.1"/>
    </source>
</evidence>
<keyword evidence="2" id="KW-1185">Reference proteome</keyword>
<protein>
    <submittedName>
        <fullName evidence="1">Uncharacterized protein</fullName>
    </submittedName>
</protein>
<accession>A0A401RH04</accession>